<evidence type="ECO:0000313" key="3">
    <source>
        <dbReference type="EMBL" id="KAK7065818.1"/>
    </source>
</evidence>
<sequence length="277" mass="31019">MNNVVDKMKKFTFKEDLSCNPNAAWDLIKEKQVLNPIDPLNPKEIPISPNMVRFVCLSDTHNRTSDMIHSVPDGDVLLHAGDFTRNGTQHEARKFNDWLGTLPHPYKIVIGGNHELLLDAEASTIGRAVDPSEVLSNATSYLCDSSVTVHGLKIYGAPWTPVYHVMAFNVIRGSPIRKKWDRIPKKVDVLMTHGPPLGRGDRSWRKEHCGCVDLLHTIQKRVKPKFHVCGHIHEGYGITSDGHTTYINASICDVAYEPVNAPIVFDLPLPQGYSKDK</sequence>
<dbReference type="InterPro" id="IPR029052">
    <property type="entry name" value="Metallo-depent_PP-like"/>
</dbReference>
<proteinExistence type="inferred from homology"/>
<dbReference type="GO" id="GO:0016787">
    <property type="term" value="F:hydrolase activity"/>
    <property type="evidence" value="ECO:0007669"/>
    <property type="project" value="InterPro"/>
</dbReference>
<dbReference type="AlphaFoldDB" id="A0AAN8WMQ5"/>
<name>A0AAN8WMQ5_HALRR</name>
<evidence type="ECO:0000256" key="1">
    <source>
        <dbReference type="ARBA" id="ARBA00007993"/>
    </source>
</evidence>
<comment type="caution">
    <text evidence="3">The sequence shown here is derived from an EMBL/GenBank/DDBJ whole genome shotgun (WGS) entry which is preliminary data.</text>
</comment>
<dbReference type="PANTHER" id="PTHR12905:SF0">
    <property type="entry name" value="CALCINEURIN-LIKE PHOSPHOESTERASE DOMAIN-CONTAINING PROTEIN"/>
    <property type="match status" value="1"/>
</dbReference>
<dbReference type="SUPFAM" id="SSF56300">
    <property type="entry name" value="Metallo-dependent phosphatases"/>
    <property type="match status" value="1"/>
</dbReference>
<keyword evidence="4" id="KW-1185">Reference proteome</keyword>
<dbReference type="EMBL" id="JAXCGZ010019803">
    <property type="protein sequence ID" value="KAK7065818.1"/>
    <property type="molecule type" value="Genomic_DNA"/>
</dbReference>
<dbReference type="InterPro" id="IPR051693">
    <property type="entry name" value="UPF0046_metallophosphoest"/>
</dbReference>
<organism evidence="3 4">
    <name type="scientific">Halocaridina rubra</name>
    <name type="common">Hawaiian red shrimp</name>
    <dbReference type="NCBI Taxonomy" id="373956"/>
    <lineage>
        <taxon>Eukaryota</taxon>
        <taxon>Metazoa</taxon>
        <taxon>Ecdysozoa</taxon>
        <taxon>Arthropoda</taxon>
        <taxon>Crustacea</taxon>
        <taxon>Multicrustacea</taxon>
        <taxon>Malacostraca</taxon>
        <taxon>Eumalacostraca</taxon>
        <taxon>Eucarida</taxon>
        <taxon>Decapoda</taxon>
        <taxon>Pleocyemata</taxon>
        <taxon>Caridea</taxon>
        <taxon>Atyoidea</taxon>
        <taxon>Atyidae</taxon>
        <taxon>Halocaridina</taxon>
    </lineage>
</organism>
<comment type="similarity">
    <text evidence="1">Belongs to the UPF0046 family.</text>
</comment>
<dbReference type="CDD" id="cd07379">
    <property type="entry name" value="MPP_239FB"/>
    <property type="match status" value="1"/>
</dbReference>
<reference evidence="3 4" key="1">
    <citation type="submission" date="2023-11" db="EMBL/GenBank/DDBJ databases">
        <title>Halocaridina rubra genome assembly.</title>
        <authorList>
            <person name="Smith C."/>
        </authorList>
    </citation>
    <scope>NUCLEOTIDE SEQUENCE [LARGE SCALE GENOMIC DNA]</scope>
    <source>
        <strain evidence="3">EP-1</strain>
        <tissue evidence="3">Whole</tissue>
    </source>
</reference>
<evidence type="ECO:0000259" key="2">
    <source>
        <dbReference type="Pfam" id="PF00149"/>
    </source>
</evidence>
<dbReference type="Pfam" id="PF00149">
    <property type="entry name" value="Metallophos"/>
    <property type="match status" value="1"/>
</dbReference>
<feature type="domain" description="Calcineurin-like phosphoesterase" evidence="2">
    <location>
        <begin position="53"/>
        <end position="234"/>
    </location>
</feature>
<accession>A0AAN8WMQ5</accession>
<dbReference type="PANTHER" id="PTHR12905">
    <property type="entry name" value="METALLOPHOSPHOESTERASE"/>
    <property type="match status" value="1"/>
</dbReference>
<protein>
    <submittedName>
        <fullName evidence="3">Metallophosphoesterase mpped2</fullName>
    </submittedName>
</protein>
<dbReference type="InterPro" id="IPR004843">
    <property type="entry name" value="Calcineurin-like_PHP"/>
</dbReference>
<dbReference type="Gene3D" id="3.60.21.10">
    <property type="match status" value="1"/>
</dbReference>
<gene>
    <name evidence="3" type="primary">MPPED2</name>
    <name evidence="3" type="ORF">SK128_002651</name>
</gene>
<dbReference type="Proteomes" id="UP001381693">
    <property type="component" value="Unassembled WGS sequence"/>
</dbReference>
<evidence type="ECO:0000313" key="4">
    <source>
        <dbReference type="Proteomes" id="UP001381693"/>
    </source>
</evidence>